<keyword evidence="4" id="KW-0479">Metal-binding</keyword>
<evidence type="ECO:0000256" key="8">
    <source>
        <dbReference type="SAM" id="SignalP"/>
    </source>
</evidence>
<dbReference type="GeneID" id="62162722"/>
<dbReference type="AlphaFoldDB" id="A0A9P6LK20"/>
<keyword evidence="3" id="KW-0349">Heme</keyword>
<dbReference type="PANTHER" id="PTHR33577">
    <property type="entry name" value="STERIGMATOCYSTIN BIOSYNTHESIS PEROXIDASE STCC-RELATED"/>
    <property type="match status" value="1"/>
</dbReference>
<dbReference type="OrthoDB" id="407298at2759"/>
<sequence>MQISSLLVMGLAPIAYGFPHFANTGVGHSFRPPTSKAGNDTNRLKPQHFMWKPPGPNDLRSPCPVMNTMANHGFVPRDGRNMTREILIKGLGDGLNIAEVRAINIFENALQVNPIPNATFFDFQMMHTHNIIEHDGSLSRRDAVFDPTNSFDKGTFDNFVSYFGDEQAINISMIANARARHALDMSRINPTFNITQAQIPVIVGENAMLLVIFGRPDNPIANRSFLEYFFRNERLPVELGWVPPDVAIDATVGPIVQDIIAQSPPDVPLTFTPQTSAWIETRQWRQSEPWHMAILDVLDILDILDILEIEDYPEAFPKIGSMGDELQRGLQPRDHGPTPFFSDYHSLQTGCKR</sequence>
<keyword evidence="5" id="KW-0560">Oxidoreductase</keyword>
<evidence type="ECO:0000256" key="3">
    <source>
        <dbReference type="ARBA" id="ARBA00022617"/>
    </source>
</evidence>
<evidence type="ECO:0000256" key="2">
    <source>
        <dbReference type="ARBA" id="ARBA00022559"/>
    </source>
</evidence>
<dbReference type="Proteomes" id="UP000781932">
    <property type="component" value="Unassembled WGS sequence"/>
</dbReference>
<name>A0A9P6LK20_9PEZI</name>
<evidence type="ECO:0000256" key="5">
    <source>
        <dbReference type="ARBA" id="ARBA00023002"/>
    </source>
</evidence>
<organism evidence="10 11">
    <name type="scientific">Colletotrichum karsti</name>
    <dbReference type="NCBI Taxonomy" id="1095194"/>
    <lineage>
        <taxon>Eukaryota</taxon>
        <taxon>Fungi</taxon>
        <taxon>Dikarya</taxon>
        <taxon>Ascomycota</taxon>
        <taxon>Pezizomycotina</taxon>
        <taxon>Sordariomycetes</taxon>
        <taxon>Hypocreomycetidae</taxon>
        <taxon>Glomerellales</taxon>
        <taxon>Glomerellaceae</taxon>
        <taxon>Colletotrichum</taxon>
        <taxon>Colletotrichum boninense species complex</taxon>
    </lineage>
</organism>
<dbReference type="GO" id="GO:0046872">
    <property type="term" value="F:metal ion binding"/>
    <property type="evidence" value="ECO:0007669"/>
    <property type="project" value="UniProtKB-KW"/>
</dbReference>
<feature type="domain" description="Heme haloperoxidase family profile" evidence="9">
    <location>
        <begin position="47"/>
        <end position="261"/>
    </location>
</feature>
<evidence type="ECO:0000256" key="4">
    <source>
        <dbReference type="ARBA" id="ARBA00022723"/>
    </source>
</evidence>
<comment type="cofactor">
    <cofactor evidence="1">
        <name>heme b</name>
        <dbReference type="ChEBI" id="CHEBI:60344"/>
    </cofactor>
</comment>
<keyword evidence="8" id="KW-0732">Signal</keyword>
<dbReference type="RefSeq" id="XP_038745011.1">
    <property type="nucleotide sequence ID" value="XM_038889648.1"/>
</dbReference>
<evidence type="ECO:0000259" key="9">
    <source>
        <dbReference type="PROSITE" id="PS51405"/>
    </source>
</evidence>
<reference evidence="10" key="2">
    <citation type="submission" date="2020-11" db="EMBL/GenBank/DDBJ databases">
        <title>Whole genome sequencing of Colletotrichum sp.</title>
        <authorList>
            <person name="Li H."/>
        </authorList>
    </citation>
    <scope>NUCLEOTIDE SEQUENCE</scope>
    <source>
        <strain evidence="10">CkLH20</strain>
    </source>
</reference>
<dbReference type="GO" id="GO:0004601">
    <property type="term" value="F:peroxidase activity"/>
    <property type="evidence" value="ECO:0007669"/>
    <property type="project" value="UniProtKB-KW"/>
</dbReference>
<keyword evidence="6" id="KW-0408">Iron</keyword>
<dbReference type="SUPFAM" id="SSF47571">
    <property type="entry name" value="Cloroperoxidase"/>
    <property type="match status" value="1"/>
</dbReference>
<dbReference type="PROSITE" id="PS51405">
    <property type="entry name" value="HEME_HALOPEROXIDASE"/>
    <property type="match status" value="1"/>
</dbReference>
<dbReference type="PANTHER" id="PTHR33577:SF9">
    <property type="entry name" value="PEROXIDASE STCC"/>
    <property type="match status" value="1"/>
</dbReference>
<dbReference type="Pfam" id="PF01328">
    <property type="entry name" value="Peroxidase_2"/>
    <property type="match status" value="1"/>
</dbReference>
<evidence type="ECO:0000313" key="11">
    <source>
        <dbReference type="Proteomes" id="UP000781932"/>
    </source>
</evidence>
<reference evidence="10" key="1">
    <citation type="submission" date="2020-03" db="EMBL/GenBank/DDBJ databases">
        <authorList>
            <person name="He L."/>
        </authorList>
    </citation>
    <scope>NUCLEOTIDE SEQUENCE</scope>
    <source>
        <strain evidence="10">CkLH20</strain>
    </source>
</reference>
<protein>
    <recommendedName>
        <fullName evidence="9">Heme haloperoxidase family profile domain-containing protein</fullName>
    </recommendedName>
</protein>
<feature type="signal peptide" evidence="8">
    <location>
        <begin position="1"/>
        <end position="17"/>
    </location>
</feature>
<dbReference type="EMBL" id="JAATWM020000021">
    <property type="protein sequence ID" value="KAF9875550.1"/>
    <property type="molecule type" value="Genomic_DNA"/>
</dbReference>
<dbReference type="Gene3D" id="1.10.489.10">
    <property type="entry name" value="Chloroperoxidase-like"/>
    <property type="match status" value="1"/>
</dbReference>
<evidence type="ECO:0000256" key="6">
    <source>
        <dbReference type="ARBA" id="ARBA00023004"/>
    </source>
</evidence>
<keyword evidence="2" id="KW-0575">Peroxidase</keyword>
<evidence type="ECO:0000256" key="7">
    <source>
        <dbReference type="ARBA" id="ARBA00025795"/>
    </source>
</evidence>
<dbReference type="InterPro" id="IPR000028">
    <property type="entry name" value="Chloroperoxidase"/>
</dbReference>
<dbReference type="InterPro" id="IPR036851">
    <property type="entry name" value="Chloroperoxidase-like_sf"/>
</dbReference>
<evidence type="ECO:0000313" key="10">
    <source>
        <dbReference type="EMBL" id="KAF9875550.1"/>
    </source>
</evidence>
<gene>
    <name evidence="10" type="ORF">CkaCkLH20_06931</name>
</gene>
<proteinExistence type="inferred from homology"/>
<keyword evidence="11" id="KW-1185">Reference proteome</keyword>
<comment type="similarity">
    <text evidence="7">Belongs to the chloroperoxidase family.</text>
</comment>
<accession>A0A9P6LK20</accession>
<comment type="caution">
    <text evidence="10">The sequence shown here is derived from an EMBL/GenBank/DDBJ whole genome shotgun (WGS) entry which is preliminary data.</text>
</comment>
<evidence type="ECO:0000256" key="1">
    <source>
        <dbReference type="ARBA" id="ARBA00001970"/>
    </source>
</evidence>
<feature type="chain" id="PRO_5040515176" description="Heme haloperoxidase family profile domain-containing protein" evidence="8">
    <location>
        <begin position="18"/>
        <end position="353"/>
    </location>
</feature>